<dbReference type="Proteomes" id="UP000077521">
    <property type="component" value="Unassembled WGS sequence"/>
</dbReference>
<dbReference type="Pfam" id="PF17921">
    <property type="entry name" value="Integrase_H2C2"/>
    <property type="match status" value="1"/>
</dbReference>
<dbReference type="EMBL" id="LWDF02002771">
    <property type="protein sequence ID" value="KAE8235426.1"/>
    <property type="molecule type" value="Genomic_DNA"/>
</dbReference>
<dbReference type="Gene3D" id="1.10.340.70">
    <property type="match status" value="1"/>
</dbReference>
<dbReference type="InterPro" id="IPR012337">
    <property type="entry name" value="RNaseH-like_sf"/>
</dbReference>
<feature type="domain" description="Integrase catalytic" evidence="3">
    <location>
        <begin position="159"/>
        <end position="318"/>
    </location>
</feature>
<dbReference type="InterPro" id="IPR036397">
    <property type="entry name" value="RNaseH_sf"/>
</dbReference>
<dbReference type="PANTHER" id="PTHR37984:SF5">
    <property type="entry name" value="PROTEIN NYNRIN-LIKE"/>
    <property type="match status" value="1"/>
</dbReference>
<dbReference type="SUPFAM" id="SSF53098">
    <property type="entry name" value="Ribonuclease H-like"/>
    <property type="match status" value="1"/>
</dbReference>
<dbReference type="AlphaFoldDB" id="A0A8T8S9C0"/>
<sequence>PGTATKHYADNNPQNFKTLLPQDKHNFSPPTPTSTPAQARATYTVQADPEFLNRLRQAYDLDPHLQDHRSDYQEVDGLLLRDKRLYVPESLRVDILKSRHDHPLAGHHGRRKTLDLVRRDFFWPHMRKFIHHYVDTCDSCSRTKPQRHKPYGPLHSLHVPIRPWTDVAMDFVEALPNSFGFDAILVIVERLTKMALFIPTYTTLTSPDLAKLYLQHVFSKHGLPDTIVSDRGSEFTSSFWRSLCKLLGIKQALSTAYHPQTDGQTERVNQSLEQYLRTFTNYQQSDWSDFLPLAEFAYNNSEHSTTQTTPFFANKGYHPSFDFKAPQGDIVGQDNPYHPLATSVVDHLASVHSFLVEQITLANKRSAKAYDAKHMPSPNFNIGDMVMLSSKNIKTKRPSHKLDYRFLGPF</sequence>
<protein>
    <recommendedName>
        <fullName evidence="3">Integrase catalytic domain-containing protein</fullName>
    </recommendedName>
</protein>
<reference evidence="4" key="1">
    <citation type="submission" date="2016-04" db="EMBL/GenBank/DDBJ databases">
        <authorList>
            <person name="Nguyen H.D."/>
            <person name="Samba Siva P."/>
            <person name="Cullis J."/>
            <person name="Levesque C.A."/>
            <person name="Hambleton S."/>
        </authorList>
    </citation>
    <scope>NUCLEOTIDE SEQUENCE</scope>
    <source>
        <strain evidence="4">DAOMC 236416</strain>
    </source>
</reference>
<proteinExistence type="predicted"/>
<dbReference type="Gene3D" id="3.30.420.10">
    <property type="entry name" value="Ribonuclease H-like superfamily/Ribonuclease H"/>
    <property type="match status" value="1"/>
</dbReference>
<dbReference type="InterPro" id="IPR041588">
    <property type="entry name" value="Integrase_H2C2"/>
</dbReference>
<dbReference type="InterPro" id="IPR050951">
    <property type="entry name" value="Retrovirus_Pol_polyprotein"/>
</dbReference>
<reference evidence="4" key="2">
    <citation type="journal article" date="2019" name="IMA Fungus">
        <title>Genome sequencing and comparison of five Tilletia species to identify candidate genes for the detection of regulated species infecting wheat.</title>
        <authorList>
            <person name="Nguyen H.D.T."/>
            <person name="Sultana T."/>
            <person name="Kesanakurti P."/>
            <person name="Hambleton S."/>
        </authorList>
    </citation>
    <scope>NUCLEOTIDE SEQUENCE</scope>
    <source>
        <strain evidence="4">DAOMC 236416</strain>
    </source>
</reference>
<evidence type="ECO:0000313" key="5">
    <source>
        <dbReference type="Proteomes" id="UP000077521"/>
    </source>
</evidence>
<evidence type="ECO:0000259" key="3">
    <source>
        <dbReference type="PROSITE" id="PS50994"/>
    </source>
</evidence>
<dbReference type="GO" id="GO:0003723">
    <property type="term" value="F:RNA binding"/>
    <property type="evidence" value="ECO:0007669"/>
    <property type="project" value="UniProtKB-KW"/>
</dbReference>
<dbReference type="GO" id="GO:0005634">
    <property type="term" value="C:nucleus"/>
    <property type="evidence" value="ECO:0007669"/>
    <property type="project" value="UniProtKB-ARBA"/>
</dbReference>
<name>A0A8T8S9C0_9BASI</name>
<dbReference type="PROSITE" id="PS50994">
    <property type="entry name" value="INTEGRASE"/>
    <property type="match status" value="1"/>
</dbReference>
<evidence type="ECO:0000256" key="1">
    <source>
        <dbReference type="ARBA" id="ARBA00022884"/>
    </source>
</evidence>
<dbReference type="FunFam" id="3.30.420.10:FF:000032">
    <property type="entry name" value="Retrovirus-related Pol polyprotein from transposon 297-like Protein"/>
    <property type="match status" value="1"/>
</dbReference>
<organism evidence="4 5">
    <name type="scientific">Tilletia indica</name>
    <dbReference type="NCBI Taxonomy" id="43049"/>
    <lineage>
        <taxon>Eukaryota</taxon>
        <taxon>Fungi</taxon>
        <taxon>Dikarya</taxon>
        <taxon>Basidiomycota</taxon>
        <taxon>Ustilaginomycotina</taxon>
        <taxon>Exobasidiomycetes</taxon>
        <taxon>Tilletiales</taxon>
        <taxon>Tilletiaceae</taxon>
        <taxon>Tilletia</taxon>
    </lineage>
</organism>
<evidence type="ECO:0000256" key="2">
    <source>
        <dbReference type="SAM" id="MobiDB-lite"/>
    </source>
</evidence>
<feature type="region of interest" description="Disordered" evidence="2">
    <location>
        <begin position="1"/>
        <end position="37"/>
    </location>
</feature>
<feature type="non-terminal residue" evidence="4">
    <location>
        <position position="1"/>
    </location>
</feature>
<gene>
    <name evidence="4" type="ORF">A4X13_0g9498</name>
</gene>
<keyword evidence="1" id="KW-0694">RNA-binding</keyword>
<dbReference type="GO" id="GO:0015074">
    <property type="term" value="P:DNA integration"/>
    <property type="evidence" value="ECO:0007669"/>
    <property type="project" value="InterPro"/>
</dbReference>
<comment type="caution">
    <text evidence="4">The sequence shown here is derived from an EMBL/GenBank/DDBJ whole genome shotgun (WGS) entry which is preliminary data.</text>
</comment>
<evidence type="ECO:0000313" key="4">
    <source>
        <dbReference type="EMBL" id="KAE8235426.1"/>
    </source>
</evidence>
<accession>A0A8T8S9C0</accession>
<keyword evidence="5" id="KW-1185">Reference proteome</keyword>
<dbReference type="FunFam" id="1.10.340.70:FF:000001">
    <property type="entry name" value="Retrovirus-related Pol polyprotein from transposon gypsy-like Protein"/>
    <property type="match status" value="1"/>
</dbReference>
<dbReference type="InterPro" id="IPR001584">
    <property type="entry name" value="Integrase_cat-core"/>
</dbReference>
<feature type="non-terminal residue" evidence="4">
    <location>
        <position position="410"/>
    </location>
</feature>
<dbReference type="PANTHER" id="PTHR37984">
    <property type="entry name" value="PROTEIN CBG26694"/>
    <property type="match status" value="1"/>
</dbReference>
<dbReference type="Pfam" id="PF00665">
    <property type="entry name" value="rve"/>
    <property type="match status" value="1"/>
</dbReference>